<dbReference type="InterPro" id="IPR036388">
    <property type="entry name" value="WH-like_DNA-bd_sf"/>
</dbReference>
<dbReference type="PROSITE" id="PS50949">
    <property type="entry name" value="HTH_GNTR"/>
    <property type="match status" value="1"/>
</dbReference>
<dbReference type="GO" id="GO:0003700">
    <property type="term" value="F:DNA-binding transcription factor activity"/>
    <property type="evidence" value="ECO:0007669"/>
    <property type="project" value="InterPro"/>
</dbReference>
<keyword evidence="4" id="KW-0804">Transcription</keyword>
<dbReference type="PANTHER" id="PTHR46577:SF1">
    <property type="entry name" value="HTH-TYPE TRANSCRIPTIONAL REGULATORY PROTEIN GABR"/>
    <property type="match status" value="1"/>
</dbReference>
<dbReference type="SMART" id="SM00345">
    <property type="entry name" value="HTH_GNTR"/>
    <property type="match status" value="1"/>
</dbReference>
<dbReference type="InterPro" id="IPR036390">
    <property type="entry name" value="WH_DNA-bd_sf"/>
</dbReference>
<dbReference type="CDD" id="cd07377">
    <property type="entry name" value="WHTH_GntR"/>
    <property type="match status" value="1"/>
</dbReference>
<gene>
    <name evidence="6" type="ORF">O1R50_23520</name>
</gene>
<evidence type="ECO:0000256" key="3">
    <source>
        <dbReference type="ARBA" id="ARBA00023125"/>
    </source>
</evidence>
<accession>A0A9X3PEN2</accession>
<dbReference type="Gene3D" id="1.10.10.10">
    <property type="entry name" value="Winged helix-like DNA-binding domain superfamily/Winged helix DNA-binding domain"/>
    <property type="match status" value="1"/>
</dbReference>
<evidence type="ECO:0000256" key="4">
    <source>
        <dbReference type="ARBA" id="ARBA00023163"/>
    </source>
</evidence>
<evidence type="ECO:0000256" key="2">
    <source>
        <dbReference type="ARBA" id="ARBA00023015"/>
    </source>
</evidence>
<dbReference type="GO" id="GO:0003677">
    <property type="term" value="F:DNA binding"/>
    <property type="evidence" value="ECO:0007669"/>
    <property type="project" value="UniProtKB-KW"/>
</dbReference>
<proteinExistence type="predicted"/>
<keyword evidence="2" id="KW-0805">Transcription regulation</keyword>
<dbReference type="PANTHER" id="PTHR46577">
    <property type="entry name" value="HTH-TYPE TRANSCRIPTIONAL REGULATORY PROTEIN GABR"/>
    <property type="match status" value="1"/>
</dbReference>
<evidence type="ECO:0000256" key="1">
    <source>
        <dbReference type="ARBA" id="ARBA00022898"/>
    </source>
</evidence>
<protein>
    <submittedName>
        <fullName evidence="6">GntR family transcriptional regulator</fullName>
    </submittedName>
</protein>
<reference evidence="6" key="1">
    <citation type="submission" date="2022-12" db="EMBL/GenBank/DDBJ databases">
        <title>Gycomyces niveus sp.nov.,a novel actinomycete isolated from soil in Shouguan.</title>
        <authorList>
            <person name="Yang X."/>
        </authorList>
    </citation>
    <scope>NUCLEOTIDE SEQUENCE</scope>
    <source>
        <strain evidence="6">NEAU-A15</strain>
    </source>
</reference>
<dbReference type="RefSeq" id="WP_270112696.1">
    <property type="nucleotide sequence ID" value="NZ_JAPZVP010000026.1"/>
</dbReference>
<name>A0A9X3PEN2_9ACTN</name>
<dbReference type="SUPFAM" id="SSF46785">
    <property type="entry name" value="Winged helix' DNA-binding domain"/>
    <property type="match status" value="1"/>
</dbReference>
<keyword evidence="3" id="KW-0238">DNA-binding</keyword>
<dbReference type="InterPro" id="IPR000524">
    <property type="entry name" value="Tscrpt_reg_HTH_GntR"/>
</dbReference>
<sequence>MTFEVRVDTASPVPPYEQIRAQLSELIDQGRLVAGDRLPPVRQLAADLGLAVGTVGRAYRELEAAGKVSSRRGGGTRVTAEAAPRPPAELARLAADYVEAARRLGTADRDLIAAVQRALAPQ</sequence>
<feature type="domain" description="HTH gntR-type" evidence="5">
    <location>
        <begin position="13"/>
        <end position="81"/>
    </location>
</feature>
<dbReference type="InterPro" id="IPR051446">
    <property type="entry name" value="HTH_trans_reg/aminotransferase"/>
</dbReference>
<dbReference type="AlphaFoldDB" id="A0A9X3PEN2"/>
<evidence type="ECO:0000313" key="7">
    <source>
        <dbReference type="Proteomes" id="UP001146067"/>
    </source>
</evidence>
<evidence type="ECO:0000313" key="6">
    <source>
        <dbReference type="EMBL" id="MDA1362611.1"/>
    </source>
</evidence>
<dbReference type="Proteomes" id="UP001146067">
    <property type="component" value="Unassembled WGS sequence"/>
</dbReference>
<dbReference type="Pfam" id="PF00392">
    <property type="entry name" value="GntR"/>
    <property type="match status" value="1"/>
</dbReference>
<keyword evidence="7" id="KW-1185">Reference proteome</keyword>
<organism evidence="6 7">
    <name type="scientific">Glycomyces luteolus</name>
    <dbReference type="NCBI Taxonomy" id="2670330"/>
    <lineage>
        <taxon>Bacteria</taxon>
        <taxon>Bacillati</taxon>
        <taxon>Actinomycetota</taxon>
        <taxon>Actinomycetes</taxon>
        <taxon>Glycomycetales</taxon>
        <taxon>Glycomycetaceae</taxon>
        <taxon>Glycomyces</taxon>
    </lineage>
</organism>
<dbReference type="EMBL" id="JAPZVP010000026">
    <property type="protein sequence ID" value="MDA1362611.1"/>
    <property type="molecule type" value="Genomic_DNA"/>
</dbReference>
<keyword evidence="1" id="KW-0663">Pyridoxal phosphate</keyword>
<evidence type="ECO:0000259" key="5">
    <source>
        <dbReference type="PROSITE" id="PS50949"/>
    </source>
</evidence>
<comment type="caution">
    <text evidence="6">The sequence shown here is derived from an EMBL/GenBank/DDBJ whole genome shotgun (WGS) entry which is preliminary data.</text>
</comment>